<dbReference type="InterPro" id="IPR027859">
    <property type="entry name" value="KATNIP_dom"/>
</dbReference>
<keyword evidence="3" id="KW-1185">Reference proteome</keyword>
<protein>
    <recommendedName>
        <fullName evidence="1">KATNIP domain-containing protein</fullName>
    </recommendedName>
</protein>
<evidence type="ECO:0000313" key="2">
    <source>
        <dbReference type="EMBL" id="KAK9830170.1"/>
    </source>
</evidence>
<dbReference type="PANTHER" id="PTHR21534:SF0">
    <property type="entry name" value="KATANIN-INTERACTING PROTEIN"/>
    <property type="match status" value="1"/>
</dbReference>
<sequence length="691" mass="74718">MAAQVMRPAAPDQEAFVIPKTPFGQVLELAILTTWGDPHYVGLSSIEIFDSSGQLLRVNHPLAQVQAEPASINVLDAYCNDPRTPDNLLDGHAMTCDDLHVWLAPFTPGLRHTVTIRLDAPAALGCVRIWNYNKSRIHSSRGARHVELLLDGAKIFCGEIQRAPGNLPEAPAAAECVLFTEEEAALSCIDAFDQVYFRAQRDASQAEEQSSLPAEPAQPTHRAMLDLITSDSDAELGWAAGQRPMTSATRSRPAPTGISLSQAPDLGVRWFGREVRLVILGTWGDENYVGMTGVQVLGAHGQPLPLRPADITADPRDLNDLPGCCSDERTVDKLLDGIDQTMDDAHMWLAPLRHLVPGRPGAPDCNTVTISLGSTEVEITAIRICNYNKSRDDTQRGVKRMLVLVDGCNASPPGGFLVRKAPGTAVFDFGHVLMLSTSTAAGREDCGEASAWLSAMPDPEAALRCRQEAAKQPLSVQQDFLVPLLPSGFILKLLILSSWGGGGDFVGLTGLELHDAQAGRLSISPAQICAQPASVAEIAGMQADVRTPDKLVDGVNTTSAAHSWLAPLGENDNTVFVHMQSPFLLSLVRLWNYSKTPCRGARDVELYLDDQLIYKGVLRQAAQDCVLPQAILFTSDPAVVREQQQFVYCHAACPSPEQAVMLINDHQLYSQRAEARAPVLPAARPTTAIMV</sequence>
<dbReference type="EMBL" id="JALJOR010000001">
    <property type="protein sequence ID" value="KAK9830170.1"/>
    <property type="molecule type" value="Genomic_DNA"/>
</dbReference>
<organism evidence="2 3">
    <name type="scientific">[Myrmecia] bisecta</name>
    <dbReference type="NCBI Taxonomy" id="41462"/>
    <lineage>
        <taxon>Eukaryota</taxon>
        <taxon>Viridiplantae</taxon>
        <taxon>Chlorophyta</taxon>
        <taxon>core chlorophytes</taxon>
        <taxon>Trebouxiophyceae</taxon>
        <taxon>Trebouxiales</taxon>
        <taxon>Trebouxiaceae</taxon>
        <taxon>Myrmecia</taxon>
    </lineage>
</organism>
<feature type="domain" description="KATNIP" evidence="1">
    <location>
        <begin position="16"/>
        <end position="162"/>
    </location>
</feature>
<name>A0AAW1R9G5_9CHLO</name>
<evidence type="ECO:0000313" key="3">
    <source>
        <dbReference type="Proteomes" id="UP001489004"/>
    </source>
</evidence>
<dbReference type="Proteomes" id="UP001489004">
    <property type="component" value="Unassembled WGS sequence"/>
</dbReference>
<comment type="caution">
    <text evidence="2">The sequence shown here is derived from an EMBL/GenBank/DDBJ whole genome shotgun (WGS) entry which is preliminary data.</text>
</comment>
<gene>
    <name evidence="2" type="ORF">WJX72_010127</name>
</gene>
<dbReference type="InterPro" id="IPR026704">
    <property type="entry name" value="KATNIP"/>
</dbReference>
<dbReference type="PANTHER" id="PTHR21534">
    <property type="entry name" value="KATANIN-INTERACTING PROTEIN"/>
    <property type="match status" value="1"/>
</dbReference>
<dbReference type="AlphaFoldDB" id="A0AAW1R9G5"/>
<dbReference type="Pfam" id="PF14652">
    <property type="entry name" value="DUF4457"/>
    <property type="match status" value="2"/>
</dbReference>
<feature type="domain" description="KATNIP" evidence="1">
    <location>
        <begin position="279"/>
        <end position="621"/>
    </location>
</feature>
<reference evidence="2 3" key="1">
    <citation type="journal article" date="2024" name="Nat. Commun.">
        <title>Phylogenomics reveals the evolutionary origins of lichenization in chlorophyte algae.</title>
        <authorList>
            <person name="Puginier C."/>
            <person name="Libourel C."/>
            <person name="Otte J."/>
            <person name="Skaloud P."/>
            <person name="Haon M."/>
            <person name="Grisel S."/>
            <person name="Petersen M."/>
            <person name="Berrin J.G."/>
            <person name="Delaux P.M."/>
            <person name="Dal Grande F."/>
            <person name="Keller J."/>
        </authorList>
    </citation>
    <scope>NUCLEOTIDE SEQUENCE [LARGE SCALE GENOMIC DNA]</scope>
    <source>
        <strain evidence="2 3">SAG 2043</strain>
    </source>
</reference>
<evidence type="ECO:0000259" key="1">
    <source>
        <dbReference type="Pfam" id="PF14652"/>
    </source>
</evidence>
<accession>A0AAW1R9G5</accession>
<proteinExistence type="predicted"/>